<dbReference type="HOGENOM" id="CLU_031397_3_0_7"/>
<reference evidence="2 3" key="1">
    <citation type="submission" date="2006-10" db="EMBL/GenBank/DDBJ databases">
        <title>Complete sequence of Syntrophobacter fumaroxidans MPOB.</title>
        <authorList>
            <consortium name="US DOE Joint Genome Institute"/>
            <person name="Copeland A."/>
            <person name="Lucas S."/>
            <person name="Lapidus A."/>
            <person name="Barry K."/>
            <person name="Detter J.C."/>
            <person name="Glavina del Rio T."/>
            <person name="Hammon N."/>
            <person name="Israni S."/>
            <person name="Pitluck S."/>
            <person name="Goltsman E.G."/>
            <person name="Martinez M."/>
            <person name="Schmutz J."/>
            <person name="Larimer F."/>
            <person name="Land M."/>
            <person name="Hauser L."/>
            <person name="Kyrpides N."/>
            <person name="Kim E."/>
            <person name="Boone D.R."/>
            <person name="Brockman F."/>
            <person name="Culley D."/>
            <person name="Ferry J."/>
            <person name="Gunsalus R."/>
            <person name="McInerney M.J."/>
            <person name="Morrison M."/>
            <person name="Plugge C."/>
            <person name="Rohlin L."/>
            <person name="Scholten J."/>
            <person name="Sieber J."/>
            <person name="Stams A.J.M."/>
            <person name="Worm P."/>
            <person name="Henstra A.M."/>
            <person name="Richardson P."/>
        </authorList>
    </citation>
    <scope>NUCLEOTIDE SEQUENCE [LARGE SCALE GENOMIC DNA]</scope>
    <source>
        <strain evidence="3">DSM 10017 / MPOB</strain>
    </source>
</reference>
<feature type="domain" description="YrdC-like" evidence="1">
    <location>
        <begin position="12"/>
        <end position="197"/>
    </location>
</feature>
<organism evidence="2 3">
    <name type="scientific">Syntrophobacter fumaroxidans (strain DSM 10017 / MPOB)</name>
    <dbReference type="NCBI Taxonomy" id="335543"/>
    <lineage>
        <taxon>Bacteria</taxon>
        <taxon>Pseudomonadati</taxon>
        <taxon>Thermodesulfobacteriota</taxon>
        <taxon>Syntrophobacteria</taxon>
        <taxon>Syntrophobacterales</taxon>
        <taxon>Syntrophobacteraceae</taxon>
        <taxon>Syntrophobacter</taxon>
    </lineage>
</organism>
<dbReference type="GO" id="GO:0003725">
    <property type="term" value="F:double-stranded RNA binding"/>
    <property type="evidence" value="ECO:0007669"/>
    <property type="project" value="InterPro"/>
</dbReference>
<dbReference type="eggNOG" id="COG0009">
    <property type="taxonomic scope" value="Bacteria"/>
</dbReference>
<dbReference type="InterPro" id="IPR052532">
    <property type="entry name" value="SUA5_domain"/>
</dbReference>
<dbReference type="Gene3D" id="3.90.870.10">
    <property type="entry name" value="DHBP synthase"/>
    <property type="match status" value="1"/>
</dbReference>
<evidence type="ECO:0000259" key="1">
    <source>
        <dbReference type="PROSITE" id="PS51163"/>
    </source>
</evidence>
<dbReference type="PROSITE" id="PS51163">
    <property type="entry name" value="YRDC"/>
    <property type="match status" value="1"/>
</dbReference>
<dbReference type="Pfam" id="PF01300">
    <property type="entry name" value="Sua5_yciO_yrdC"/>
    <property type="match status" value="1"/>
</dbReference>
<dbReference type="RefSeq" id="WP_011698972.1">
    <property type="nucleotide sequence ID" value="NC_008554.1"/>
</dbReference>
<evidence type="ECO:0000313" key="3">
    <source>
        <dbReference type="Proteomes" id="UP000001784"/>
    </source>
</evidence>
<dbReference type="FunCoup" id="A0LK51">
    <property type="interactions" value="486"/>
</dbReference>
<protein>
    <submittedName>
        <fullName evidence="2">Translation factor SUA5</fullName>
    </submittedName>
</protein>
<dbReference type="InterPro" id="IPR017945">
    <property type="entry name" value="DHBP_synth_RibB-like_a/b_dom"/>
</dbReference>
<sequence length="204" mass="22619">MILEINPRHPEPRKIQKIVEVLANGGIIAYPTDTYYGIGCDLFNKASIERIYLMKRRSPQQPFSFICNDLKNISEYAQVTNYAYKTMKRLLPGPYTFVLEGSRLVPKIMLTKRQTVGIRVPDNPICLAIVQELGHPIISTSATNPETNQILASPQEIKEILGHTLDLIVDGGNVSGKPSSVISLIDDSPEVLRVGNGDVSVFQV</sequence>
<proteinExistence type="predicted"/>
<evidence type="ECO:0000313" key="2">
    <source>
        <dbReference type="EMBL" id="ABK17803.1"/>
    </source>
</evidence>
<name>A0LK51_SYNFM</name>
<accession>A0LK51</accession>
<dbReference type="AlphaFoldDB" id="A0LK51"/>
<dbReference type="SUPFAM" id="SSF55821">
    <property type="entry name" value="YrdC/RibB"/>
    <property type="match status" value="1"/>
</dbReference>
<dbReference type="PANTHER" id="PTHR42828:SF3">
    <property type="entry name" value="THREONYLCARBAMOYL-AMP SYNTHASE"/>
    <property type="match status" value="1"/>
</dbReference>
<keyword evidence="3" id="KW-1185">Reference proteome</keyword>
<dbReference type="STRING" id="335543.Sfum_2120"/>
<gene>
    <name evidence="2" type="ordered locus">Sfum_2120</name>
</gene>
<dbReference type="Proteomes" id="UP000001784">
    <property type="component" value="Chromosome"/>
</dbReference>
<dbReference type="InParanoid" id="A0LK51"/>
<dbReference type="KEGG" id="sfu:Sfum_2120"/>
<dbReference type="NCBIfam" id="TIGR00057">
    <property type="entry name" value="L-threonylcarbamoyladenylate synthase"/>
    <property type="match status" value="1"/>
</dbReference>
<dbReference type="InterPro" id="IPR006070">
    <property type="entry name" value="Sua5-like_dom"/>
</dbReference>
<dbReference type="EMBL" id="CP000478">
    <property type="protein sequence ID" value="ABK17803.1"/>
    <property type="molecule type" value="Genomic_DNA"/>
</dbReference>
<dbReference type="OrthoDB" id="9814580at2"/>
<dbReference type="PANTHER" id="PTHR42828">
    <property type="entry name" value="DHBP SYNTHASE RIBB-LIKE ALPHA/BETA DOMAIN-CONTAINING PROTEIN"/>
    <property type="match status" value="1"/>
</dbReference>